<dbReference type="PROSITE" id="PS51184">
    <property type="entry name" value="JMJC"/>
    <property type="match status" value="1"/>
</dbReference>
<dbReference type="InterPro" id="IPR003347">
    <property type="entry name" value="JmjC_dom"/>
</dbReference>
<evidence type="ECO:0000313" key="3">
    <source>
        <dbReference type="EMBL" id="CAE6493307.1"/>
    </source>
</evidence>
<dbReference type="PANTHER" id="PTHR12461:SF94">
    <property type="entry name" value="JMJC DOMAIN-CONTAINING PROTEIN"/>
    <property type="match status" value="1"/>
</dbReference>
<reference evidence="3" key="1">
    <citation type="submission" date="2021-01" db="EMBL/GenBank/DDBJ databases">
        <authorList>
            <person name="Kaushik A."/>
        </authorList>
    </citation>
    <scope>NUCLEOTIDE SEQUENCE</scope>
    <source>
        <strain evidence="3">AG4-R118</strain>
    </source>
</reference>
<dbReference type="InterPro" id="IPR041667">
    <property type="entry name" value="Cupin_8"/>
</dbReference>
<comment type="caution">
    <text evidence="3">The sequence shown here is derived from an EMBL/GenBank/DDBJ whole genome shotgun (WGS) entry which is preliminary data.</text>
</comment>
<dbReference type="SUPFAM" id="SSF51197">
    <property type="entry name" value="Clavaminate synthase-like"/>
    <property type="match status" value="1"/>
</dbReference>
<accession>A0A8H3CU21</accession>
<proteinExistence type="predicted"/>
<dbReference type="EMBL" id="CAJMWX010001513">
    <property type="protein sequence ID" value="CAE6493307.1"/>
    <property type="molecule type" value="Genomic_DNA"/>
</dbReference>
<feature type="domain" description="JmjC" evidence="2">
    <location>
        <begin position="268"/>
        <end position="455"/>
    </location>
</feature>
<name>A0A8H3CU21_9AGAM</name>
<evidence type="ECO:0000313" key="4">
    <source>
        <dbReference type="Proteomes" id="UP000663888"/>
    </source>
</evidence>
<evidence type="ECO:0000259" key="2">
    <source>
        <dbReference type="PROSITE" id="PS51184"/>
    </source>
</evidence>
<feature type="region of interest" description="Disordered" evidence="1">
    <location>
        <begin position="1"/>
        <end position="21"/>
    </location>
</feature>
<dbReference type="SMART" id="SM00558">
    <property type="entry name" value="JmjC"/>
    <property type="match status" value="1"/>
</dbReference>
<feature type="compositionally biased region" description="Basic and acidic residues" evidence="1">
    <location>
        <begin position="366"/>
        <end position="382"/>
    </location>
</feature>
<sequence length="455" mass="50712">MSSDLDYESDNSQNSSKSLEFVNDPKWPSKTLASLLEEFENTSGFNTQDILKCDDGSIDLIKSLTLDPETVQPKLAQGREWRRLYTDAILLRCLNFLKEKSLLDDSEIVNSTDGWEQLIRLLDQAIILAGAPGEGRLELILSCITYIQHCYLPLKPVQHGLSNDLAAPTTLFLATNPVPIITPPPSLSTFPTLAQRPLVLPGFASSWPATSNWRSKRYLVSCAGRGRIVPVERGGDYRTDDWSVELMPWDEFLSKIGWEGEENDSEKLYLAQHSLFIQFPKLRADIQVPDYVYTEPGSHPCYTGPPGNEEQLVINAWCGGRGANSPAHTDPYYNVYVQIVGHKYIWLAPPEASSGMYAFNSADKAQNQDHSVEPNRDPKREGMMGNTSSIDVFALSTPDTSSDTFKKLYPVFYEHALPLAQSTLLKPGDALVIPPGWWHAMRGVGGGSFSVSFWF</sequence>
<evidence type="ECO:0000256" key="1">
    <source>
        <dbReference type="SAM" id="MobiDB-lite"/>
    </source>
</evidence>
<dbReference type="AlphaFoldDB" id="A0A8H3CU21"/>
<dbReference type="Pfam" id="PF13621">
    <property type="entry name" value="Cupin_8"/>
    <property type="match status" value="1"/>
</dbReference>
<gene>
    <name evidence="3" type="ORF">RDB_LOCUS143625</name>
</gene>
<dbReference type="PANTHER" id="PTHR12461">
    <property type="entry name" value="HYPOXIA-INDUCIBLE FACTOR 1 ALPHA INHIBITOR-RELATED"/>
    <property type="match status" value="1"/>
</dbReference>
<protein>
    <recommendedName>
        <fullName evidence="2">JmjC domain-containing protein</fullName>
    </recommendedName>
</protein>
<dbReference type="Proteomes" id="UP000663888">
    <property type="component" value="Unassembled WGS sequence"/>
</dbReference>
<feature type="region of interest" description="Disordered" evidence="1">
    <location>
        <begin position="363"/>
        <end position="383"/>
    </location>
</feature>
<dbReference type="Gene3D" id="2.60.120.650">
    <property type="entry name" value="Cupin"/>
    <property type="match status" value="1"/>
</dbReference>
<organism evidence="3 4">
    <name type="scientific">Rhizoctonia solani</name>
    <dbReference type="NCBI Taxonomy" id="456999"/>
    <lineage>
        <taxon>Eukaryota</taxon>
        <taxon>Fungi</taxon>
        <taxon>Dikarya</taxon>
        <taxon>Basidiomycota</taxon>
        <taxon>Agaricomycotina</taxon>
        <taxon>Agaricomycetes</taxon>
        <taxon>Cantharellales</taxon>
        <taxon>Ceratobasidiaceae</taxon>
        <taxon>Rhizoctonia</taxon>
    </lineage>
</organism>